<keyword evidence="10" id="KW-1185">Reference proteome</keyword>
<dbReference type="GO" id="GO:0005886">
    <property type="term" value="C:plasma membrane"/>
    <property type="evidence" value="ECO:0007669"/>
    <property type="project" value="UniProtKB-SubCell"/>
</dbReference>
<feature type="topological domain" description="Cytoplasmic" evidence="7">
    <location>
        <begin position="1"/>
        <end position="11"/>
    </location>
</feature>
<dbReference type="Proteomes" id="UP000029672">
    <property type="component" value="Chromosome"/>
</dbReference>
<dbReference type="InterPro" id="IPR023081">
    <property type="entry name" value="Cell_div_FtsB"/>
</dbReference>
<comment type="function">
    <text evidence="7">Essential cell division protein. May link together the upstream cell division proteins, which are predominantly cytoplasmic, with the downstream cell division proteins, which are predominantly periplasmic.</text>
</comment>
<evidence type="ECO:0000313" key="9">
    <source>
        <dbReference type="EMBL" id="AIT10182.1"/>
    </source>
</evidence>
<dbReference type="InterPro" id="IPR007060">
    <property type="entry name" value="FtsL/DivIC"/>
</dbReference>
<evidence type="ECO:0000256" key="3">
    <source>
        <dbReference type="ARBA" id="ARBA00022692"/>
    </source>
</evidence>
<feature type="transmembrane region" description="Helical" evidence="8">
    <location>
        <begin position="6"/>
        <end position="28"/>
    </location>
</feature>
<evidence type="ECO:0000256" key="7">
    <source>
        <dbReference type="HAMAP-Rule" id="MF_00599"/>
    </source>
</evidence>
<dbReference type="HAMAP" id="MF_00599">
    <property type="entry name" value="FtsB"/>
    <property type="match status" value="1"/>
</dbReference>
<dbReference type="HOGENOM" id="CLU_134863_5_1_6"/>
<dbReference type="RefSeq" id="WP_040010556.1">
    <property type="nucleotide sequence ID" value="NZ_CP009574.1"/>
</dbReference>
<dbReference type="eggNOG" id="COG2919">
    <property type="taxonomic scope" value="Bacteria"/>
</dbReference>
<evidence type="ECO:0000256" key="5">
    <source>
        <dbReference type="ARBA" id="ARBA00023136"/>
    </source>
</evidence>
<keyword evidence="5 7" id="KW-0472">Membrane</keyword>
<evidence type="ECO:0000256" key="8">
    <source>
        <dbReference type="SAM" id="Phobius"/>
    </source>
</evidence>
<keyword evidence="1 7" id="KW-1003">Cell membrane</keyword>
<gene>
    <name evidence="7" type="primary">ftsB</name>
    <name evidence="9" type="ORF">LO80_09490</name>
</gene>
<evidence type="ECO:0000313" key="10">
    <source>
        <dbReference type="Proteomes" id="UP000029672"/>
    </source>
</evidence>
<reference evidence="9 10" key="1">
    <citation type="submission" date="2014-10" db="EMBL/GenBank/DDBJ databases">
        <title>Whole genome sequence of Francisella endociliophora strain FSC1006, isolated from a laboratory culture of the marine ciliate Euplotes raikovi.</title>
        <authorList>
            <person name="Granberg M."/>
            <person name="Backman S."/>
            <person name="Lundmark E."/>
            <person name="Nilsson E."/>
            <person name="Karlsson E."/>
            <person name="Thelaus J."/>
            <person name="Ohrman C."/>
            <person name="Larkeryd A."/>
            <person name="Stenberg P."/>
        </authorList>
    </citation>
    <scope>NUCLEOTIDE SEQUENCE [LARGE SCALE GENOMIC DNA]</scope>
    <source>
        <strain evidence="9 10">FSC1006</strain>
    </source>
</reference>
<sequence length="96" mass="10963">MNTKSNSFFYIFISAVLLLIAILQYDLWFSSTGLIKYKTLKSAVAKQSEEVRQKSQTNAQLYSEVVSLRKNSEVLESLARENMGLIKQGEVFYSVK</sequence>
<organism evidence="9 10">
    <name type="scientific">Candidatus Francisella endociliophora</name>
    <dbReference type="NCBI Taxonomy" id="653937"/>
    <lineage>
        <taxon>Bacteria</taxon>
        <taxon>Pseudomonadati</taxon>
        <taxon>Pseudomonadota</taxon>
        <taxon>Gammaproteobacteria</taxon>
        <taxon>Thiotrichales</taxon>
        <taxon>Francisellaceae</taxon>
        <taxon>Francisella</taxon>
    </lineage>
</organism>
<protein>
    <recommendedName>
        <fullName evidence="7">Cell division protein FtsB</fullName>
    </recommendedName>
</protein>
<dbReference type="OrthoDB" id="7061211at2"/>
<dbReference type="AlphaFoldDB" id="A0A097ERL2"/>
<dbReference type="GO" id="GO:0043093">
    <property type="term" value="P:FtsZ-dependent cytokinesis"/>
    <property type="evidence" value="ECO:0007669"/>
    <property type="project" value="UniProtKB-UniRule"/>
</dbReference>
<keyword evidence="4 7" id="KW-1133">Transmembrane helix</keyword>
<comment type="subunit">
    <text evidence="7">Part of a complex composed of FtsB, FtsL and FtsQ.</text>
</comment>
<keyword evidence="7" id="KW-0997">Cell inner membrane</keyword>
<dbReference type="STRING" id="1547445.LO80_09490"/>
<comment type="subcellular location">
    <subcellularLocation>
        <location evidence="7">Cell inner membrane</location>
        <topology evidence="7">Single-pass type II membrane protein</topology>
    </subcellularLocation>
    <text evidence="7">Localizes to the division septum.</text>
</comment>
<comment type="similarity">
    <text evidence="7">Belongs to the FtsB family.</text>
</comment>
<dbReference type="GO" id="GO:0030428">
    <property type="term" value="C:cell septum"/>
    <property type="evidence" value="ECO:0007669"/>
    <property type="project" value="TreeGrafter"/>
</dbReference>
<feature type="topological domain" description="Periplasmic" evidence="7">
    <location>
        <begin position="30"/>
        <end position="96"/>
    </location>
</feature>
<evidence type="ECO:0000256" key="6">
    <source>
        <dbReference type="ARBA" id="ARBA00023306"/>
    </source>
</evidence>
<dbReference type="KEGG" id="frf:LO80_09490"/>
<evidence type="ECO:0000256" key="4">
    <source>
        <dbReference type="ARBA" id="ARBA00022989"/>
    </source>
</evidence>
<dbReference type="PANTHER" id="PTHR37485:SF1">
    <property type="entry name" value="CELL DIVISION PROTEIN FTSB"/>
    <property type="match status" value="1"/>
</dbReference>
<proteinExistence type="inferred from homology"/>
<evidence type="ECO:0000256" key="2">
    <source>
        <dbReference type="ARBA" id="ARBA00022618"/>
    </source>
</evidence>
<name>A0A097ERL2_9GAMM</name>
<keyword evidence="3 7" id="KW-0812">Transmembrane</keyword>
<evidence type="ECO:0000256" key="1">
    <source>
        <dbReference type="ARBA" id="ARBA00022475"/>
    </source>
</evidence>
<dbReference type="EMBL" id="CP009574">
    <property type="protein sequence ID" value="AIT10182.1"/>
    <property type="molecule type" value="Genomic_DNA"/>
</dbReference>
<keyword evidence="2 7" id="KW-0132">Cell division</keyword>
<keyword evidence="6 7" id="KW-0131">Cell cycle</keyword>
<accession>A0A097ERL2</accession>
<dbReference type="Pfam" id="PF04977">
    <property type="entry name" value="DivIC"/>
    <property type="match status" value="1"/>
</dbReference>
<dbReference type="PANTHER" id="PTHR37485">
    <property type="entry name" value="CELL DIVISION PROTEIN FTSB"/>
    <property type="match status" value="1"/>
</dbReference>
<dbReference type="GO" id="GO:0032153">
    <property type="term" value="C:cell division site"/>
    <property type="evidence" value="ECO:0007669"/>
    <property type="project" value="UniProtKB-UniRule"/>
</dbReference>